<evidence type="ECO:0000313" key="3">
    <source>
        <dbReference type="Proteomes" id="UP000494163"/>
    </source>
</evidence>
<dbReference type="Proteomes" id="UP000494163">
    <property type="component" value="Chromosome 3R"/>
</dbReference>
<organism evidence="2 3">
    <name type="scientific">Drosophila busckii</name>
    <name type="common">Fruit fly</name>
    <dbReference type="NCBI Taxonomy" id="30019"/>
    <lineage>
        <taxon>Eukaryota</taxon>
        <taxon>Metazoa</taxon>
        <taxon>Ecdysozoa</taxon>
        <taxon>Arthropoda</taxon>
        <taxon>Hexapoda</taxon>
        <taxon>Insecta</taxon>
        <taxon>Pterygota</taxon>
        <taxon>Neoptera</taxon>
        <taxon>Endopterygota</taxon>
        <taxon>Diptera</taxon>
        <taxon>Brachycera</taxon>
        <taxon>Muscomorpha</taxon>
        <taxon>Ephydroidea</taxon>
        <taxon>Drosophilidae</taxon>
        <taxon>Drosophila</taxon>
    </lineage>
</organism>
<evidence type="ECO:0000256" key="1">
    <source>
        <dbReference type="SAM" id="Phobius"/>
    </source>
</evidence>
<reference evidence="2 3" key="1">
    <citation type="submission" date="2015-08" db="EMBL/GenBank/DDBJ databases">
        <title>Ancestral chromatin configuration constrains chromatin evolution on differentiating sex chromosomes in Drosophila.</title>
        <authorList>
            <person name="Zhou Q."/>
            <person name="Bachtrog D."/>
        </authorList>
    </citation>
    <scope>NUCLEOTIDE SEQUENCE [LARGE SCALE GENOMIC DNA]</scope>
    <source>
        <tissue evidence="2">Whole larvae</tissue>
    </source>
</reference>
<dbReference type="OMA" id="IELTVHY"/>
<keyword evidence="3" id="KW-1185">Reference proteome</keyword>
<accession>A0A0M3QXF5</accession>
<dbReference type="AlphaFoldDB" id="A0A0M3QXF5"/>
<name>A0A0M3QXF5_DROBS</name>
<gene>
    <name evidence="2" type="ORF">Dbus_chr3Rg529</name>
</gene>
<proteinExistence type="predicted"/>
<protein>
    <submittedName>
        <fullName evidence="2">Ir94f</fullName>
    </submittedName>
</protein>
<keyword evidence="1" id="KW-1133">Transmembrane helix</keyword>
<feature type="transmembrane region" description="Helical" evidence="1">
    <location>
        <begin position="345"/>
        <end position="367"/>
    </location>
</feature>
<sequence>MWMQQLLLSNVPLDAQLAAIWTHLRAELSFSTLIYFKAAAHCDCWLGQLLAMSNATAATLVWNSSEKAPYLKPKQNVDMLGLICLDSRVYELLLNELAAMLDYMREVPLLIQLCAVAHKTEAEVASAELLIYTILERCQQLLMPNVLVLFEDFFATRVLYAYQNFPTFNLLAQTYSATLQLYPNKLLNLYGHMIRTAVCFDEPYAMAYRLPNGTQGITGVVWLLLIEFARQLNGTLQLVSQPSAIKSIRGNVHTLMKLIANNSLDIAITVQATSLGFVGNLKQMSYPALVGSWCIMLPVEHQLTTREAMLHVMQSHWTWLYLALLYAAFCWLQRQRLLVKRILRLLPPLMQLTLLCVLVAQLAALLARPAQRERVNSIADMSVSIAGLRSEFNIYPDRLRIKYPSSFTSFESIQEFIALRKSLNTSFAYTISSPKFALISEMQQFFERPLFRYSTDICLKDLTLTSLLIQSNYLNRHQLNLFIIQLRDSGLTRYWVRLSFYHMLRDKQLQLKDFTPRCAMRSVSCMDWIYIAWFYALAVVAAVLVFLAELTVYYSKTLLNLV</sequence>
<keyword evidence="1" id="KW-0812">Transmembrane</keyword>
<feature type="transmembrane region" description="Helical" evidence="1">
    <location>
        <begin position="528"/>
        <end position="554"/>
    </location>
</feature>
<feature type="transmembrane region" description="Helical" evidence="1">
    <location>
        <begin position="316"/>
        <end position="333"/>
    </location>
</feature>
<keyword evidence="1" id="KW-0472">Membrane</keyword>
<dbReference type="OrthoDB" id="7855711at2759"/>
<evidence type="ECO:0000313" key="2">
    <source>
        <dbReference type="EMBL" id="ALC45779.1"/>
    </source>
</evidence>
<dbReference type="EMBL" id="CP012526">
    <property type="protein sequence ID" value="ALC45779.1"/>
    <property type="molecule type" value="Genomic_DNA"/>
</dbReference>